<reference evidence="2" key="1">
    <citation type="submission" date="2017-02" db="UniProtKB">
        <authorList>
            <consortium name="WormBaseParasite"/>
        </authorList>
    </citation>
    <scope>IDENTIFICATION</scope>
</reference>
<protein>
    <submittedName>
        <fullName evidence="2">Uncharacterized protein</fullName>
    </submittedName>
</protein>
<proteinExistence type="predicted"/>
<name>A0A0M3HWK5_ASCLU</name>
<evidence type="ECO:0000313" key="2">
    <source>
        <dbReference type="WBParaSite" id="ALUE_0000754001-mRNA-1"/>
    </source>
</evidence>
<keyword evidence="1" id="KW-1185">Reference proteome</keyword>
<dbReference type="WBParaSite" id="ALUE_0000754001-mRNA-1">
    <property type="protein sequence ID" value="ALUE_0000754001-mRNA-1"/>
    <property type="gene ID" value="ALUE_0000754001"/>
</dbReference>
<organism evidence="1 2">
    <name type="scientific">Ascaris lumbricoides</name>
    <name type="common">Giant roundworm</name>
    <dbReference type="NCBI Taxonomy" id="6252"/>
    <lineage>
        <taxon>Eukaryota</taxon>
        <taxon>Metazoa</taxon>
        <taxon>Ecdysozoa</taxon>
        <taxon>Nematoda</taxon>
        <taxon>Chromadorea</taxon>
        <taxon>Rhabditida</taxon>
        <taxon>Spirurina</taxon>
        <taxon>Ascaridomorpha</taxon>
        <taxon>Ascaridoidea</taxon>
        <taxon>Ascarididae</taxon>
        <taxon>Ascaris</taxon>
    </lineage>
</organism>
<dbReference type="AlphaFoldDB" id="A0A0M3HWK5"/>
<accession>A0A0M3HWK5</accession>
<evidence type="ECO:0000313" key="1">
    <source>
        <dbReference type="Proteomes" id="UP000036681"/>
    </source>
</evidence>
<dbReference type="Proteomes" id="UP000036681">
    <property type="component" value="Unplaced"/>
</dbReference>
<sequence length="67" mass="7701">MRRRADLYWSVEATSGGIRLREMKQTGPSFAFRNGHAASILMVADSWTVEQKLRDIWNGKWDSANET</sequence>